<organism evidence="2 3">
    <name type="scientific">Miscanthus lutarioriparius</name>
    <dbReference type="NCBI Taxonomy" id="422564"/>
    <lineage>
        <taxon>Eukaryota</taxon>
        <taxon>Viridiplantae</taxon>
        <taxon>Streptophyta</taxon>
        <taxon>Embryophyta</taxon>
        <taxon>Tracheophyta</taxon>
        <taxon>Spermatophyta</taxon>
        <taxon>Magnoliopsida</taxon>
        <taxon>Liliopsida</taxon>
        <taxon>Poales</taxon>
        <taxon>Poaceae</taxon>
        <taxon>PACMAD clade</taxon>
        <taxon>Panicoideae</taxon>
        <taxon>Andropogonodae</taxon>
        <taxon>Andropogoneae</taxon>
        <taxon>Saccharinae</taxon>
        <taxon>Miscanthus</taxon>
    </lineage>
</organism>
<reference evidence="2" key="1">
    <citation type="submission" date="2020-10" db="EMBL/GenBank/DDBJ databases">
        <authorList>
            <person name="Han B."/>
            <person name="Lu T."/>
            <person name="Zhao Q."/>
            <person name="Huang X."/>
            <person name="Zhao Y."/>
        </authorList>
    </citation>
    <scope>NUCLEOTIDE SEQUENCE</scope>
</reference>
<dbReference type="EMBL" id="CAJGYO010000006">
    <property type="protein sequence ID" value="CAD6237803.1"/>
    <property type="molecule type" value="Genomic_DNA"/>
</dbReference>
<feature type="compositionally biased region" description="Basic and acidic residues" evidence="1">
    <location>
        <begin position="89"/>
        <end position="109"/>
    </location>
</feature>
<accession>A0A811P6Q9</accession>
<dbReference type="AlphaFoldDB" id="A0A811P6Q9"/>
<evidence type="ECO:0000313" key="3">
    <source>
        <dbReference type="Proteomes" id="UP000604825"/>
    </source>
</evidence>
<name>A0A811P6Q9_9POAL</name>
<gene>
    <name evidence="2" type="ORF">NCGR_LOCUS25211</name>
</gene>
<dbReference type="Proteomes" id="UP000604825">
    <property type="component" value="Unassembled WGS sequence"/>
</dbReference>
<dbReference type="PANTHER" id="PTHR33800:SF3">
    <property type="entry name" value="OS06G0111200 PROTEIN"/>
    <property type="match status" value="1"/>
</dbReference>
<feature type="region of interest" description="Disordered" evidence="1">
    <location>
        <begin position="168"/>
        <end position="188"/>
    </location>
</feature>
<feature type="region of interest" description="Disordered" evidence="1">
    <location>
        <begin position="24"/>
        <end position="49"/>
    </location>
</feature>
<evidence type="ECO:0000256" key="1">
    <source>
        <dbReference type="SAM" id="MobiDB-lite"/>
    </source>
</evidence>
<dbReference type="PANTHER" id="PTHR33800">
    <property type="entry name" value="OS06G0113600 PROTEIN"/>
    <property type="match status" value="1"/>
</dbReference>
<evidence type="ECO:0000313" key="2">
    <source>
        <dbReference type="EMBL" id="CAD6237803.1"/>
    </source>
</evidence>
<protein>
    <submittedName>
        <fullName evidence="2">Uncharacterized protein</fullName>
    </submittedName>
</protein>
<comment type="caution">
    <text evidence="2">The sequence shown here is derived from an EMBL/GenBank/DDBJ whole genome shotgun (WGS) entry which is preliminary data.</text>
</comment>
<proteinExistence type="predicted"/>
<feature type="region of interest" description="Disordered" evidence="1">
    <location>
        <begin position="89"/>
        <end position="113"/>
    </location>
</feature>
<keyword evidence="3" id="KW-1185">Reference proteome</keyword>
<sequence>MADQATSMNSPCAQELRCAGHTGRDTQEMASPDHGALQPTPHRVTSTKRGELSPCVAAVVCPHQPRTLQPQRTPLLTIITVKSDVHHVRSEASEGKRGWTHALKPEDTGGGRLMKPKRTCVTAPGYAWDTYPGRTGKTGYDFTRTVLAVSQLPHSRTALEGPTRLAIGERRSAAGGKTASGRRRPSQSQIPVPYCCSSMLVCPCLEDGARSIPGRLTVESAGGRAASGQRRPLPASGDPAPWPLQLQACSLAPLLQQDSIESLTSCKALAKSVPPLPPLQPLLCMDLKGGQISQKLNLNYAVVQIVEFNGQFIAMDTHPRLYTRPQLGLQEIATVWLDNMHGYPYTQPCLVVCSGMLLIVNYNYYSSTSSGAPVNYKAYRLDVH</sequence>